<accession>A0A9P6CZU4</accession>
<comment type="catalytic activity">
    <reaction evidence="12">
        <text>L-threonyl-[protein] + ATP = O-phospho-L-threonyl-[protein] + ADP + H(+)</text>
        <dbReference type="Rhea" id="RHEA:46608"/>
        <dbReference type="Rhea" id="RHEA-COMP:11060"/>
        <dbReference type="Rhea" id="RHEA-COMP:11605"/>
        <dbReference type="ChEBI" id="CHEBI:15378"/>
        <dbReference type="ChEBI" id="CHEBI:30013"/>
        <dbReference type="ChEBI" id="CHEBI:30616"/>
        <dbReference type="ChEBI" id="CHEBI:61977"/>
        <dbReference type="ChEBI" id="CHEBI:456216"/>
        <dbReference type="EC" id="2.7.11.1"/>
    </reaction>
</comment>
<comment type="subcellular location">
    <subcellularLocation>
        <location evidence="1">Nucleus</location>
    </subcellularLocation>
</comment>
<keyword evidence="18" id="KW-1185">Reference proteome</keyword>
<dbReference type="InterPro" id="IPR050517">
    <property type="entry name" value="DDR_Repair_Kinase"/>
</dbReference>
<dbReference type="Pfam" id="PF02260">
    <property type="entry name" value="FATC"/>
    <property type="match status" value="1"/>
</dbReference>
<evidence type="ECO:0000256" key="11">
    <source>
        <dbReference type="ARBA" id="ARBA00023242"/>
    </source>
</evidence>
<dbReference type="Gene3D" id="3.30.1010.10">
    <property type="entry name" value="Phosphatidylinositol 3-kinase Catalytic Subunit, Chain A, domain 4"/>
    <property type="match status" value="1"/>
</dbReference>
<evidence type="ECO:0000256" key="2">
    <source>
        <dbReference type="ARBA" id="ARBA00010769"/>
    </source>
</evidence>
<keyword evidence="11" id="KW-0539">Nucleus</keyword>
<dbReference type="PROSITE" id="PS00916">
    <property type="entry name" value="PI3_4_KINASE_2"/>
    <property type="match status" value="1"/>
</dbReference>
<dbReference type="GO" id="GO:0005524">
    <property type="term" value="F:ATP binding"/>
    <property type="evidence" value="ECO:0007669"/>
    <property type="project" value="UniProtKB-KW"/>
</dbReference>
<feature type="domain" description="FAT" evidence="15">
    <location>
        <begin position="987"/>
        <end position="1541"/>
    </location>
</feature>
<dbReference type="PANTHER" id="PTHR11139:SF125">
    <property type="entry name" value="SERINE_THREONINE-PROTEIN KINASE MEC1"/>
    <property type="match status" value="1"/>
</dbReference>
<keyword evidence="6" id="KW-0547">Nucleotide-binding</keyword>
<dbReference type="InterPro" id="IPR014009">
    <property type="entry name" value="PIK_FAT"/>
</dbReference>
<dbReference type="CDD" id="cd00892">
    <property type="entry name" value="PIKKc_ATR"/>
    <property type="match status" value="1"/>
</dbReference>
<evidence type="ECO:0000313" key="17">
    <source>
        <dbReference type="EMBL" id="KAF9478659.1"/>
    </source>
</evidence>
<dbReference type="EC" id="2.7.11.1" evidence="3"/>
<dbReference type="Gene3D" id="1.10.1070.11">
    <property type="entry name" value="Phosphatidylinositol 3-/4-kinase, catalytic domain"/>
    <property type="match status" value="1"/>
</dbReference>
<sequence length="2011" mass="226678">MDESPQRDTILKELASNNIPQLACIPKSDNGRLTISPRLWRQRLHIYIGEIIAPDALSWMDDDEEQAQDLLCRRALYEVQTRYEQRSLESWSNDRVALIEKIASFPCFLLQCDKTDCMAHNLAHVNHTVNPYIPVISCLLSEPPEEATSDIRRRTYQALCQIFKHHNHNSQRVSEVVINIVFQGMNDLDRSVRVSAGYALNSLIQSYSLHGKDGFRNADPILSRLYQCFEVAKNPIRETLLVSVGAMGKSSNPDILGQVLCLLVAQLGRQNPVIKGSACMHVLAIAKHCQMAPYKLMHPYQDQIASFIIQRLSTQPDLLGEACRVMAIAPADFITITLPYTLPRLFASCDEKVLDSITKSLSTKASSLLLKHSHGILAHIFLLPSQAATTKALAFVIKVLTDATSSSIDVQSVVKSCVVPLLAELVVVMGDENNDIATQGVKALKRVEQILGQKRRIAAVESDLGTFLKTYMLGLISDINDMLQDVQGKKSVDMKRKILRSLGALVHQIGPMISHVSPQIMATFQTMVSIPELSEVTLDSWFRFLTTLGSSDLGPHVGPTSAAIVTSWPSFSYQAREIAFQCLEYLICTMGPHIGHYISEVVDISNIEQLLPLDQKLKTLRGILTPENGLQRILKQISSDNLTVAVLALRELIPFMLRDHKDYIQRITSGDSFDPIIGQILATLFATACRDSGEGSETLRLLAFECIGVLGAVDPDRCEIPYRDTSMVVMKNYTDDGEAVLFALHLIQDLLVGAFRSTSDIKYQSHLAYSIQELLKFCQFTPALVAAGQTTSIPIKVRNRWNALPKHVLETVTPLLEGRFTLNQNSAPDVQHPIYPIQSTYREWIQLWASDLITKVSGPVAQRVFGVFRSAVRNKDVVVAHHLLPHLVLSILISGNDDDALAIRTEIITVLNDQVDMESNSTSDKKLLSAQAVFMLLDHLNKWVRIVRQEIAKNSNDNKRSRSERGGDIKDQLLRLDSILANIDQSLMAKAAFQCKAYARSLMDFEQQIFTLKERGTGKDDLPGYYEKLHEIYSHLDEPDGMEGISTLIVSPTLEHQIRQHESTGRWTSAQSCWELRLQESPHNVEFHLGLLRCLRNLGHYDTLRTHVAGVLTRHPDWEATLADFQIESAWMVGAWDDVQSLVDKIKIDTSAMVTARVILAMRSGEPKAISDALSDARSTLGAPITAGGSKGYRRSYQAVLDLHAIQELELIYQTTCCLQSGSQEGVRMERRHAIAELSKTLSARLGTTLPTFRTREPLLSMRRTAFTLSKNPRLGLNREIGKAWLTSAKIARRAAQWQTAYNAMLQAQQRQVPYSFIESAKLVNASGEPLRALHDLENSVKYLGLFDENVLDLTMDKDADRMKAKIQLLRGRWMNESDRYETKIISTVLEEAIRYQKTWESAQYYVGQFYDECFKELPINDQVTRGMKMVYMTIKTFARSLLHGSKFTYRTVPRLLTIWLDFGEIPLIAQQQIYKQMTDEISRAIRNAPVFKWFTAFPQIVSRVGHGNPEIFGHLSRLIVTIMQTYPRQSLWLFTSVVKSTKSYRQKRGKEILRQLQSHPASSGNGVSRLIGEALSMTNELLNLCDFHVDDNRLTLSMTKHFPKLKNLGRSNLIIPLQESLTATLPPDPSSEATHQPFPLDTPTFHEFSDEIEVMKSLAKPRKITIRGSNGQTYMFLGKPKDDLRKDARLMEMNSIINKLLKGNSESRRRQLHIRTYGVVALNEECGFIQWVPNTTAMRAVLIPLYDRKGVKNWPPEVMKVTADIKRELDINVAAEMFKAKILSMYKPVFHEWFVETFPEPTAWLASRLTYGRTAAVMSMVGFILGLGDRHTENILLDVNSGDVVHVDFNCLFEKGKNLETPERVPFRLTQNMVDGLGISGVEGVFRIACEVTMQLLRDNKDSLMSVLDAFVHDPLVEWEDEKRKRDREAAKTVVKAGEQPTDKKVALKDVAKSSLTPIEKKLNGIFVPYVKRERPERPMSTSNLVQLLIQDATDNANLAKMYAGWTPWH</sequence>
<dbReference type="SMART" id="SM00146">
    <property type="entry name" value="PI3Kc"/>
    <property type="match status" value="1"/>
</dbReference>
<dbReference type="Gene3D" id="1.25.10.10">
    <property type="entry name" value="Leucine-rich Repeat Variant"/>
    <property type="match status" value="2"/>
</dbReference>
<comment type="catalytic activity">
    <reaction evidence="13">
        <text>L-seryl-[protein] + ATP = O-phospho-L-seryl-[protein] + ADP + H(+)</text>
        <dbReference type="Rhea" id="RHEA:17989"/>
        <dbReference type="Rhea" id="RHEA-COMP:9863"/>
        <dbReference type="Rhea" id="RHEA-COMP:11604"/>
        <dbReference type="ChEBI" id="CHEBI:15378"/>
        <dbReference type="ChEBI" id="CHEBI:29999"/>
        <dbReference type="ChEBI" id="CHEBI:30616"/>
        <dbReference type="ChEBI" id="CHEBI:83421"/>
        <dbReference type="ChEBI" id="CHEBI:456216"/>
        <dbReference type="EC" id="2.7.11.1"/>
    </reaction>
</comment>
<evidence type="ECO:0000256" key="7">
    <source>
        <dbReference type="ARBA" id="ARBA00022763"/>
    </source>
</evidence>
<keyword evidence="7" id="KW-0227">DNA damage</keyword>
<dbReference type="SMART" id="SM00802">
    <property type="entry name" value="UME"/>
    <property type="match status" value="1"/>
</dbReference>
<dbReference type="InterPro" id="IPR003151">
    <property type="entry name" value="PIK-rel_kinase_FAT"/>
</dbReference>
<dbReference type="InterPro" id="IPR011009">
    <property type="entry name" value="Kinase-like_dom_sf"/>
</dbReference>
<dbReference type="EMBL" id="MU155229">
    <property type="protein sequence ID" value="KAF9478659.1"/>
    <property type="molecule type" value="Genomic_DNA"/>
</dbReference>
<dbReference type="PROSITE" id="PS51190">
    <property type="entry name" value="FATC"/>
    <property type="match status" value="1"/>
</dbReference>
<dbReference type="GO" id="GO:0005694">
    <property type="term" value="C:chromosome"/>
    <property type="evidence" value="ECO:0007669"/>
    <property type="project" value="TreeGrafter"/>
</dbReference>
<dbReference type="Pfam" id="PF00454">
    <property type="entry name" value="PI3_PI4_kinase"/>
    <property type="match status" value="1"/>
</dbReference>
<evidence type="ECO:0000256" key="3">
    <source>
        <dbReference type="ARBA" id="ARBA00012513"/>
    </source>
</evidence>
<evidence type="ECO:0000256" key="1">
    <source>
        <dbReference type="ARBA" id="ARBA00004123"/>
    </source>
</evidence>
<evidence type="ECO:0000256" key="10">
    <source>
        <dbReference type="ARBA" id="ARBA00023204"/>
    </source>
</evidence>
<dbReference type="Pfam" id="PF25030">
    <property type="entry name" value="M-HEAT_ATR"/>
    <property type="match status" value="1"/>
</dbReference>
<protein>
    <recommendedName>
        <fullName evidence="3">non-specific serine/threonine protein kinase</fullName>
        <ecNumber evidence="3">2.7.11.1</ecNumber>
    </recommendedName>
</protein>
<dbReference type="Pfam" id="PF08064">
    <property type="entry name" value="UME"/>
    <property type="match status" value="1"/>
</dbReference>
<keyword evidence="9" id="KW-0067">ATP-binding</keyword>
<gene>
    <name evidence="17" type="ORF">BDN70DRAFT_859667</name>
</gene>
<dbReference type="InterPro" id="IPR011989">
    <property type="entry name" value="ARM-like"/>
</dbReference>
<comment type="caution">
    <text evidence="17">The sequence shown here is derived from an EMBL/GenBank/DDBJ whole genome shotgun (WGS) entry which is preliminary data.</text>
</comment>
<dbReference type="InterPro" id="IPR018936">
    <property type="entry name" value="PI3/4_kinase_CS"/>
</dbReference>
<dbReference type="InterPro" id="IPR000403">
    <property type="entry name" value="PI3/4_kinase_cat_dom"/>
</dbReference>
<keyword evidence="5" id="KW-0808">Transferase</keyword>
<proteinExistence type="inferred from homology"/>
<dbReference type="GO" id="GO:0000723">
    <property type="term" value="P:telomere maintenance"/>
    <property type="evidence" value="ECO:0007669"/>
    <property type="project" value="TreeGrafter"/>
</dbReference>
<dbReference type="PANTHER" id="PTHR11139">
    <property type="entry name" value="ATAXIA TELANGIECTASIA MUTATED ATM -RELATED"/>
    <property type="match status" value="1"/>
</dbReference>
<dbReference type="Pfam" id="PF02259">
    <property type="entry name" value="FAT"/>
    <property type="match status" value="1"/>
</dbReference>
<organism evidence="17 18">
    <name type="scientific">Pholiota conissans</name>
    <dbReference type="NCBI Taxonomy" id="109636"/>
    <lineage>
        <taxon>Eukaryota</taxon>
        <taxon>Fungi</taxon>
        <taxon>Dikarya</taxon>
        <taxon>Basidiomycota</taxon>
        <taxon>Agaricomycotina</taxon>
        <taxon>Agaricomycetes</taxon>
        <taxon>Agaricomycetidae</taxon>
        <taxon>Agaricales</taxon>
        <taxon>Agaricineae</taxon>
        <taxon>Strophariaceae</taxon>
        <taxon>Pholiota</taxon>
    </lineage>
</organism>
<evidence type="ECO:0000256" key="4">
    <source>
        <dbReference type="ARBA" id="ARBA00022527"/>
    </source>
</evidence>
<evidence type="ECO:0000259" key="16">
    <source>
        <dbReference type="PROSITE" id="PS51190"/>
    </source>
</evidence>
<dbReference type="InterPro" id="IPR057564">
    <property type="entry name" value="HEAT_ATR"/>
</dbReference>
<reference evidence="17" key="1">
    <citation type="submission" date="2020-11" db="EMBL/GenBank/DDBJ databases">
        <authorList>
            <consortium name="DOE Joint Genome Institute"/>
            <person name="Ahrendt S."/>
            <person name="Riley R."/>
            <person name="Andreopoulos W."/>
            <person name="Labutti K."/>
            <person name="Pangilinan J."/>
            <person name="Ruiz-Duenas F.J."/>
            <person name="Barrasa J.M."/>
            <person name="Sanchez-Garcia M."/>
            <person name="Camarero S."/>
            <person name="Miyauchi S."/>
            <person name="Serrano A."/>
            <person name="Linde D."/>
            <person name="Babiker R."/>
            <person name="Drula E."/>
            <person name="Ayuso-Fernandez I."/>
            <person name="Pacheco R."/>
            <person name="Padilla G."/>
            <person name="Ferreira P."/>
            <person name="Barriuso J."/>
            <person name="Kellner H."/>
            <person name="Castanera R."/>
            <person name="Alfaro M."/>
            <person name="Ramirez L."/>
            <person name="Pisabarro A.G."/>
            <person name="Kuo A."/>
            <person name="Tritt A."/>
            <person name="Lipzen A."/>
            <person name="He G."/>
            <person name="Yan M."/>
            <person name="Ng V."/>
            <person name="Cullen D."/>
            <person name="Martin F."/>
            <person name="Rosso M.-N."/>
            <person name="Henrissat B."/>
            <person name="Hibbett D."/>
            <person name="Martinez A.T."/>
            <person name="Grigoriev I.V."/>
        </authorList>
    </citation>
    <scope>NUCLEOTIDE SEQUENCE</scope>
    <source>
        <strain evidence="17">CIRM-BRFM 674</strain>
    </source>
</reference>
<keyword evidence="8" id="KW-0418">Kinase</keyword>
<dbReference type="GO" id="GO:0005634">
    <property type="term" value="C:nucleus"/>
    <property type="evidence" value="ECO:0007669"/>
    <property type="project" value="UniProtKB-SubCell"/>
</dbReference>
<dbReference type="InterPro" id="IPR012993">
    <property type="entry name" value="UME"/>
</dbReference>
<dbReference type="PROSITE" id="PS50290">
    <property type="entry name" value="PI3_4_KINASE_3"/>
    <property type="match status" value="1"/>
</dbReference>
<dbReference type="SUPFAM" id="SSF48371">
    <property type="entry name" value="ARM repeat"/>
    <property type="match status" value="1"/>
</dbReference>
<dbReference type="SMART" id="SM01343">
    <property type="entry name" value="FATC"/>
    <property type="match status" value="1"/>
</dbReference>
<dbReference type="Pfam" id="PF23593">
    <property type="entry name" value="HEAT_ATR"/>
    <property type="match status" value="1"/>
</dbReference>
<keyword evidence="10" id="KW-0234">DNA repair</keyword>
<evidence type="ECO:0000259" key="15">
    <source>
        <dbReference type="PROSITE" id="PS51189"/>
    </source>
</evidence>
<dbReference type="Proteomes" id="UP000807469">
    <property type="component" value="Unassembled WGS sequence"/>
</dbReference>
<evidence type="ECO:0000256" key="6">
    <source>
        <dbReference type="ARBA" id="ARBA00022741"/>
    </source>
</evidence>
<dbReference type="InterPro" id="IPR003152">
    <property type="entry name" value="FATC_dom"/>
</dbReference>
<comment type="similarity">
    <text evidence="2">Belongs to the PI3/PI4-kinase family. ATM subfamily.</text>
</comment>
<evidence type="ECO:0000256" key="5">
    <source>
        <dbReference type="ARBA" id="ARBA00022679"/>
    </source>
</evidence>
<evidence type="ECO:0000313" key="18">
    <source>
        <dbReference type="Proteomes" id="UP000807469"/>
    </source>
</evidence>
<feature type="domain" description="FATC" evidence="16">
    <location>
        <begin position="1979"/>
        <end position="2011"/>
    </location>
</feature>
<evidence type="ECO:0000259" key="14">
    <source>
        <dbReference type="PROSITE" id="PS50290"/>
    </source>
</evidence>
<dbReference type="SUPFAM" id="SSF56112">
    <property type="entry name" value="Protein kinase-like (PK-like)"/>
    <property type="match status" value="1"/>
</dbReference>
<dbReference type="PROSITE" id="PS51189">
    <property type="entry name" value="FAT"/>
    <property type="match status" value="1"/>
</dbReference>
<evidence type="ECO:0000256" key="9">
    <source>
        <dbReference type="ARBA" id="ARBA00022840"/>
    </source>
</evidence>
<dbReference type="GO" id="GO:0004674">
    <property type="term" value="F:protein serine/threonine kinase activity"/>
    <property type="evidence" value="ECO:0007669"/>
    <property type="project" value="UniProtKB-KW"/>
</dbReference>
<feature type="domain" description="PI3K/PI4K catalytic" evidence="14">
    <location>
        <begin position="1649"/>
        <end position="1958"/>
    </location>
</feature>
<evidence type="ECO:0000256" key="8">
    <source>
        <dbReference type="ARBA" id="ARBA00022777"/>
    </source>
</evidence>
<dbReference type="InterPro" id="IPR016024">
    <property type="entry name" value="ARM-type_fold"/>
</dbReference>
<evidence type="ECO:0000256" key="13">
    <source>
        <dbReference type="ARBA" id="ARBA00048679"/>
    </source>
</evidence>
<dbReference type="InterPro" id="IPR036940">
    <property type="entry name" value="PI3/4_kinase_cat_sf"/>
</dbReference>
<evidence type="ECO:0000256" key="12">
    <source>
        <dbReference type="ARBA" id="ARBA00047899"/>
    </source>
</evidence>
<dbReference type="InterPro" id="IPR056802">
    <property type="entry name" value="ATR-like_M-HEAT"/>
</dbReference>
<name>A0A9P6CZU4_9AGAR</name>
<dbReference type="GO" id="GO:0006281">
    <property type="term" value="P:DNA repair"/>
    <property type="evidence" value="ECO:0007669"/>
    <property type="project" value="UniProtKB-KW"/>
</dbReference>
<keyword evidence="4" id="KW-0723">Serine/threonine-protein kinase</keyword>
<dbReference type="OrthoDB" id="381190at2759"/>
<dbReference type="GO" id="GO:0000077">
    <property type="term" value="P:DNA damage checkpoint signaling"/>
    <property type="evidence" value="ECO:0007669"/>
    <property type="project" value="TreeGrafter"/>
</dbReference>